<evidence type="ECO:0000259" key="5">
    <source>
        <dbReference type="PROSITE" id="PS50850"/>
    </source>
</evidence>
<evidence type="ECO:0000256" key="3">
    <source>
        <dbReference type="ARBA" id="ARBA00023136"/>
    </source>
</evidence>
<evidence type="ECO:0000313" key="6">
    <source>
        <dbReference type="EMBL" id="EJP72945.1"/>
    </source>
</evidence>
<name>J4WYZ9_9GAMM</name>
<feature type="transmembrane region" description="Helical" evidence="4">
    <location>
        <begin position="126"/>
        <end position="147"/>
    </location>
</feature>
<dbReference type="PROSITE" id="PS50850">
    <property type="entry name" value="MFS"/>
    <property type="match status" value="1"/>
</dbReference>
<feature type="transmembrane region" description="Helical" evidence="4">
    <location>
        <begin position="229"/>
        <end position="250"/>
    </location>
</feature>
<dbReference type="InterPro" id="IPR011701">
    <property type="entry name" value="MFS"/>
</dbReference>
<evidence type="ECO:0000256" key="2">
    <source>
        <dbReference type="ARBA" id="ARBA00022989"/>
    </source>
</evidence>
<dbReference type="Pfam" id="PF07690">
    <property type="entry name" value="MFS_1"/>
    <property type="match status" value="1"/>
</dbReference>
<evidence type="ECO:0000256" key="4">
    <source>
        <dbReference type="SAM" id="Phobius"/>
    </source>
</evidence>
<feature type="transmembrane region" description="Helical" evidence="4">
    <location>
        <begin position="60"/>
        <end position="80"/>
    </location>
</feature>
<feature type="transmembrane region" description="Helical" evidence="4">
    <location>
        <begin position="6"/>
        <end position="24"/>
    </location>
</feature>
<accession>J4WYZ9</accession>
<dbReference type="InterPro" id="IPR020846">
    <property type="entry name" value="MFS_dom"/>
</dbReference>
<dbReference type="GO" id="GO:0022857">
    <property type="term" value="F:transmembrane transporter activity"/>
    <property type="evidence" value="ECO:0007669"/>
    <property type="project" value="InterPro"/>
</dbReference>
<dbReference type="SUPFAM" id="SSF103473">
    <property type="entry name" value="MFS general substrate transporter"/>
    <property type="match status" value="1"/>
</dbReference>
<keyword evidence="1 4" id="KW-0812">Transmembrane</keyword>
<proteinExistence type="predicted"/>
<feature type="transmembrane region" description="Helical" evidence="4">
    <location>
        <begin position="257"/>
        <end position="276"/>
    </location>
</feature>
<dbReference type="Gene3D" id="1.20.1250.20">
    <property type="entry name" value="MFS general substrate transporter like domains"/>
    <property type="match status" value="1"/>
</dbReference>
<feature type="domain" description="Major facilitator superfamily (MFS) profile" evidence="5">
    <location>
        <begin position="1"/>
        <end position="371"/>
    </location>
</feature>
<protein>
    <submittedName>
        <fullName evidence="6">Transporter, major facilitator family</fullName>
    </submittedName>
</protein>
<dbReference type="InterPro" id="IPR036259">
    <property type="entry name" value="MFS_trans_sf"/>
</dbReference>
<reference evidence="6 7" key="1">
    <citation type="journal article" date="2012" name="ISME J.">
        <title>Genomic insights to SAR86, an abundant and uncultivated marine bacterial lineage.</title>
        <authorList>
            <person name="Dupont C.L."/>
            <person name="Rusch D.B."/>
            <person name="Yooseph S."/>
            <person name="Lombardo M.J."/>
            <person name="Richter R.A."/>
            <person name="Valas R."/>
            <person name="Novotny M."/>
            <person name="Yee-Greenbaum J."/>
            <person name="Selengut J.D."/>
            <person name="Haft D.H."/>
            <person name="Halpern A.L."/>
            <person name="Lasken R.S."/>
            <person name="Nealson K."/>
            <person name="Friedman R."/>
            <person name="Venter J.C."/>
        </authorList>
    </citation>
    <scope>NUCLEOTIDE SEQUENCE [LARGE SCALE GENOMIC DNA]</scope>
</reference>
<dbReference type="EMBL" id="JH611185">
    <property type="protein sequence ID" value="EJP72945.1"/>
    <property type="molecule type" value="Genomic_DNA"/>
</dbReference>
<dbReference type="InterPro" id="IPR050327">
    <property type="entry name" value="Proton-linked_MCT"/>
</dbReference>
<organism evidence="6 7">
    <name type="scientific">SAR86 cluster bacterium SAR86B</name>
    <dbReference type="NCBI Taxonomy" id="1123867"/>
    <lineage>
        <taxon>Bacteria</taxon>
        <taxon>Pseudomonadati</taxon>
        <taxon>Pseudomonadota</taxon>
        <taxon>Gammaproteobacteria</taxon>
        <taxon>SAR86 cluster</taxon>
    </lineage>
</organism>
<dbReference type="AlphaFoldDB" id="J4WYZ9"/>
<dbReference type="Proteomes" id="UP000010116">
    <property type="component" value="Unassembled WGS sequence"/>
</dbReference>
<keyword evidence="2 4" id="KW-1133">Transmembrane helix</keyword>
<keyword evidence="3 4" id="KW-0472">Membrane</keyword>
<feature type="transmembrane region" description="Helical" evidence="4">
    <location>
        <begin position="92"/>
        <end position="114"/>
    </location>
</feature>
<feature type="transmembrane region" description="Helical" evidence="4">
    <location>
        <begin position="345"/>
        <end position="363"/>
    </location>
</feature>
<feature type="transmembrane region" description="Helical" evidence="4">
    <location>
        <begin position="319"/>
        <end position="339"/>
    </location>
</feature>
<dbReference type="PANTHER" id="PTHR11360">
    <property type="entry name" value="MONOCARBOXYLATE TRANSPORTER"/>
    <property type="match status" value="1"/>
</dbReference>
<gene>
    <name evidence="6" type="ORF">NT02SARS_0730</name>
</gene>
<feature type="transmembrane region" description="Helical" evidence="4">
    <location>
        <begin position="282"/>
        <end position="307"/>
    </location>
</feature>
<evidence type="ECO:0000256" key="1">
    <source>
        <dbReference type="ARBA" id="ARBA00022692"/>
    </source>
</evidence>
<sequence>MTESQLGMVSAFYFIPIAILAIVVGRALDKYSVKNFMMIGAVIYAVGLFSLSFINSYWSLLTIYLTILALGSVMMGNLAVSKLISNWFDKNAGKALGIAAIGISFSGVALPLIVDPLLDLVGWRNVYVIFASVVFFIILPLIFFAVIDDPKTVNQVKDGIKTHKEEEPLPQEITAKDLLSKKVFWMISLAFAFQFMSMMGVLAFLPVHASKMGLEETWYLVGLPVKQYVFAYSLAAFGGVLGKILFGYLMDIMKASYPSMMAMFLQAIGIFGITYFNEPSIFLLSAFIFGLGFGAATPLMTACYLRTFGAHNLGKARGIASPIVSPLQPIGVLVTSILIGFQDTYFVAFNIMGCIALVAVILASQIHEPKKSDQYSTSY</sequence>
<feature type="transmembrane region" description="Helical" evidence="4">
    <location>
        <begin position="183"/>
        <end position="209"/>
    </location>
</feature>
<evidence type="ECO:0000313" key="7">
    <source>
        <dbReference type="Proteomes" id="UP000010116"/>
    </source>
</evidence>
<dbReference type="HOGENOM" id="CLU_001265_59_9_6"/>
<feature type="transmembrane region" description="Helical" evidence="4">
    <location>
        <begin position="36"/>
        <end position="54"/>
    </location>
</feature>